<dbReference type="PRINTS" id="PR00344">
    <property type="entry name" value="BCTRLSENSOR"/>
</dbReference>
<evidence type="ECO:0000256" key="2">
    <source>
        <dbReference type="ARBA" id="ARBA00012438"/>
    </source>
</evidence>
<dbReference type="InterPro" id="IPR003661">
    <property type="entry name" value="HisK_dim/P_dom"/>
</dbReference>
<evidence type="ECO:0000256" key="6">
    <source>
        <dbReference type="PROSITE-ProRule" id="PRU00169"/>
    </source>
</evidence>
<proteinExistence type="predicted"/>
<dbReference type="InterPro" id="IPR004358">
    <property type="entry name" value="Sig_transdc_His_kin-like_C"/>
</dbReference>
<dbReference type="SMART" id="SM00086">
    <property type="entry name" value="PAC"/>
    <property type="match status" value="2"/>
</dbReference>
<dbReference type="InterPro" id="IPR000014">
    <property type="entry name" value="PAS"/>
</dbReference>
<dbReference type="PANTHER" id="PTHR43047:SF72">
    <property type="entry name" value="OSMOSENSING HISTIDINE PROTEIN KINASE SLN1"/>
    <property type="match status" value="1"/>
</dbReference>
<feature type="domain" description="PAC" evidence="10">
    <location>
        <begin position="253"/>
        <end position="306"/>
    </location>
</feature>
<evidence type="ECO:0000259" key="10">
    <source>
        <dbReference type="PROSITE" id="PS50113"/>
    </source>
</evidence>
<evidence type="ECO:0000313" key="12">
    <source>
        <dbReference type="Proteomes" id="UP001596050"/>
    </source>
</evidence>
<dbReference type="Pfam" id="PF08447">
    <property type="entry name" value="PAS_3"/>
    <property type="match status" value="1"/>
</dbReference>
<dbReference type="SUPFAM" id="SSF55785">
    <property type="entry name" value="PYP-like sensor domain (PAS domain)"/>
    <property type="match status" value="4"/>
</dbReference>
<evidence type="ECO:0000259" key="7">
    <source>
        <dbReference type="PROSITE" id="PS50109"/>
    </source>
</evidence>
<dbReference type="EMBL" id="JBHSMU010000004">
    <property type="protein sequence ID" value="MFC5458834.1"/>
    <property type="molecule type" value="Genomic_DNA"/>
</dbReference>
<feature type="domain" description="PAS" evidence="9">
    <location>
        <begin position="307"/>
        <end position="381"/>
    </location>
</feature>
<dbReference type="SUPFAM" id="SSF47384">
    <property type="entry name" value="Homodimeric domain of signal transducing histidine kinase"/>
    <property type="match status" value="1"/>
</dbReference>
<dbReference type="EC" id="2.7.13.3" evidence="2"/>
<dbReference type="RefSeq" id="WP_379780073.1">
    <property type="nucleotide sequence ID" value="NZ_JBHSMU010000004.1"/>
</dbReference>
<dbReference type="InterPro" id="IPR013767">
    <property type="entry name" value="PAS_fold"/>
</dbReference>
<dbReference type="CDD" id="cd00075">
    <property type="entry name" value="HATPase"/>
    <property type="match status" value="1"/>
</dbReference>
<dbReference type="SMART" id="SM00091">
    <property type="entry name" value="PAS"/>
    <property type="match status" value="3"/>
</dbReference>
<dbReference type="PROSITE" id="PS50113">
    <property type="entry name" value="PAC"/>
    <property type="match status" value="2"/>
</dbReference>
<dbReference type="InterPro" id="IPR001789">
    <property type="entry name" value="Sig_transdc_resp-reg_receiver"/>
</dbReference>
<dbReference type="InterPro" id="IPR013655">
    <property type="entry name" value="PAS_fold_3"/>
</dbReference>
<keyword evidence="3 6" id="KW-0597">Phosphoprotein</keyword>
<comment type="catalytic activity">
    <reaction evidence="1">
        <text>ATP + protein L-histidine = ADP + protein N-phospho-L-histidine.</text>
        <dbReference type="EC" id="2.7.13.3"/>
    </reaction>
</comment>
<dbReference type="Proteomes" id="UP001596050">
    <property type="component" value="Unassembled WGS sequence"/>
</dbReference>
<dbReference type="InterPro" id="IPR036097">
    <property type="entry name" value="HisK_dim/P_sf"/>
</dbReference>
<dbReference type="Gene3D" id="3.40.50.2300">
    <property type="match status" value="1"/>
</dbReference>
<dbReference type="Gene3D" id="3.30.565.10">
    <property type="entry name" value="Histidine kinase-like ATPase, C-terminal domain"/>
    <property type="match status" value="1"/>
</dbReference>
<dbReference type="CDD" id="cd17580">
    <property type="entry name" value="REC_2_DhkD-like"/>
    <property type="match status" value="1"/>
</dbReference>
<feature type="domain" description="PAS" evidence="9">
    <location>
        <begin position="180"/>
        <end position="250"/>
    </location>
</feature>
<dbReference type="InterPro" id="IPR036890">
    <property type="entry name" value="HATPase_C_sf"/>
</dbReference>
<reference evidence="12" key="1">
    <citation type="journal article" date="2019" name="Int. J. Syst. Evol. Microbiol.">
        <title>The Global Catalogue of Microorganisms (GCM) 10K type strain sequencing project: providing services to taxonomists for standard genome sequencing and annotation.</title>
        <authorList>
            <consortium name="The Broad Institute Genomics Platform"/>
            <consortium name="The Broad Institute Genome Sequencing Center for Infectious Disease"/>
            <person name="Wu L."/>
            <person name="Ma J."/>
        </authorList>
    </citation>
    <scope>NUCLEOTIDE SEQUENCE [LARGE SCALE GENOMIC DNA]</scope>
    <source>
        <strain evidence="12">KACC 12649</strain>
    </source>
</reference>
<evidence type="ECO:0000259" key="8">
    <source>
        <dbReference type="PROSITE" id="PS50110"/>
    </source>
</evidence>
<dbReference type="CDD" id="cd00130">
    <property type="entry name" value="PAS"/>
    <property type="match status" value="2"/>
</dbReference>
<dbReference type="SMART" id="SM00448">
    <property type="entry name" value="REC"/>
    <property type="match status" value="1"/>
</dbReference>
<dbReference type="InterPro" id="IPR013656">
    <property type="entry name" value="PAS_4"/>
</dbReference>
<dbReference type="SMART" id="SM00388">
    <property type="entry name" value="HisKA"/>
    <property type="match status" value="1"/>
</dbReference>
<dbReference type="PROSITE" id="PS50112">
    <property type="entry name" value="PAS"/>
    <property type="match status" value="2"/>
</dbReference>
<feature type="domain" description="Histidine kinase" evidence="7">
    <location>
        <begin position="582"/>
        <end position="800"/>
    </location>
</feature>
<dbReference type="Pfam" id="PF00989">
    <property type="entry name" value="PAS"/>
    <property type="match status" value="1"/>
</dbReference>
<dbReference type="Pfam" id="PF02518">
    <property type="entry name" value="HATPase_c"/>
    <property type="match status" value="1"/>
</dbReference>
<name>A0ABW0KZG3_9BURK</name>
<keyword evidence="5" id="KW-0418">Kinase</keyword>
<dbReference type="SUPFAM" id="SSF52172">
    <property type="entry name" value="CheY-like"/>
    <property type="match status" value="1"/>
</dbReference>
<evidence type="ECO:0000256" key="5">
    <source>
        <dbReference type="ARBA" id="ARBA00022777"/>
    </source>
</evidence>
<keyword evidence="12" id="KW-1185">Reference proteome</keyword>
<dbReference type="SUPFAM" id="SSF55874">
    <property type="entry name" value="ATPase domain of HSP90 chaperone/DNA topoisomerase II/histidine kinase"/>
    <property type="match status" value="1"/>
</dbReference>
<dbReference type="Gene3D" id="1.10.287.130">
    <property type="match status" value="1"/>
</dbReference>
<evidence type="ECO:0000256" key="4">
    <source>
        <dbReference type="ARBA" id="ARBA00022679"/>
    </source>
</evidence>
<dbReference type="InterPro" id="IPR035965">
    <property type="entry name" value="PAS-like_dom_sf"/>
</dbReference>
<dbReference type="Pfam" id="PF00512">
    <property type="entry name" value="HisKA"/>
    <property type="match status" value="1"/>
</dbReference>
<comment type="caution">
    <text evidence="11">The sequence shown here is derived from an EMBL/GenBank/DDBJ whole genome shotgun (WGS) entry which is preliminary data.</text>
</comment>
<evidence type="ECO:0000259" key="9">
    <source>
        <dbReference type="PROSITE" id="PS50112"/>
    </source>
</evidence>
<evidence type="ECO:0000256" key="3">
    <source>
        <dbReference type="ARBA" id="ARBA00022553"/>
    </source>
</evidence>
<dbReference type="CDD" id="cd00082">
    <property type="entry name" value="HisKA"/>
    <property type="match status" value="1"/>
</dbReference>
<feature type="domain" description="PAC" evidence="10">
    <location>
        <begin position="384"/>
        <end position="437"/>
    </location>
</feature>
<keyword evidence="4" id="KW-0808">Transferase</keyword>
<feature type="modified residue" description="4-aspartylphosphate" evidence="6">
    <location>
        <position position="872"/>
    </location>
</feature>
<dbReference type="Pfam" id="PF08448">
    <property type="entry name" value="PAS_4"/>
    <property type="match status" value="2"/>
</dbReference>
<dbReference type="InterPro" id="IPR003594">
    <property type="entry name" value="HATPase_dom"/>
</dbReference>
<dbReference type="InterPro" id="IPR011006">
    <property type="entry name" value="CheY-like_superfamily"/>
</dbReference>
<dbReference type="InterPro" id="IPR005467">
    <property type="entry name" value="His_kinase_dom"/>
</dbReference>
<dbReference type="NCBIfam" id="TIGR00229">
    <property type="entry name" value="sensory_box"/>
    <property type="match status" value="2"/>
</dbReference>
<sequence>MHHSFPDVSPFHALLNGIDWTTSPLGPVALWPLSLRANTDLMLGAGVPMSIVWGPRRLLLYNEAYTRFLGEKHPGALGRPLDEVWPEVWDQIGPLVDRARAGEAFHLEDLPLPIERSGKLEPAWFTFFYSPLRDDTGELAGMCSTVVETTSRVLAEQRVHQLNRTLEERIATATADLGRSQSHLQSLFEQTAAGIAETDLHGRILRANRTFCQVVGRSADETIGQTLETLIHADDLAENLELFRRMLATGEPFEIENRYVRPDGSAVWVAKVVTPIVEPGANAPTSIMANVVDITRRKEAEMLLRANAERLHLALDAASLGIWSWDVADEYPRWENDRLYEMVGVPRTDAPVDAVRLLAELIHPDDIAPYQAAMACTLETGEPFHFEGRFHRASDRALRWFEFTGALHRDEDGRPLRMVGTTADVTERRLVQDRLTLREERYRTLLTSIDEAFCVVELLFDSHGVAVDHRVLEANPAFERHTGLVDVVGKTARELMPGIEPNWHEVYARVAGSGEPVRMVQYEEAIGRWLDVFIARADAAPGNRVAVVFRDITEQRRADEDLRALAADLAQANARQNEFLATLAHELRNPLAPIKTGLDLMRISPGNAAAVAKVRDMMERQINHLIHLVNDLLDLARVQSGKVELKKARVALQEIVGNAVETALPLVEGKQHTLQVRLPEHPLVLDADANRLAQVIGNLLTNAAKYTPPRGTITLSGWQEGDTVLVEVADNGIGLPPEALPSLFEMFNQDRHGMDYAQGGLGIGLHLVRRLTEAHGGSVGASSAGLDRGSTFTLRLPLAEGQETGPATAASAGVPAGGRRALRILVADDNQDAAELLAQLLQSQGHEVRVVHDGDAALRAAQLQAPDLALLDIGMPGMTGYEVAIAMRRLPALRHTVLAAVTGWGAQHDRALAREAGFDHHMTKPVGFQSLDRLLAGIRVGNQAAG</sequence>
<gene>
    <name evidence="11" type="ORF">ACFPN5_03285</name>
</gene>
<accession>A0ABW0KZG3</accession>
<dbReference type="SMART" id="SM00387">
    <property type="entry name" value="HATPase_c"/>
    <property type="match status" value="1"/>
</dbReference>
<dbReference type="InterPro" id="IPR001610">
    <property type="entry name" value="PAC"/>
</dbReference>
<dbReference type="Gene3D" id="3.30.450.20">
    <property type="entry name" value="PAS domain"/>
    <property type="match status" value="4"/>
</dbReference>
<dbReference type="InterPro" id="IPR000700">
    <property type="entry name" value="PAS-assoc_C"/>
</dbReference>
<organism evidence="11 12">
    <name type="scientific">Massilia niabensis</name>
    <dbReference type="NCBI Taxonomy" id="544910"/>
    <lineage>
        <taxon>Bacteria</taxon>
        <taxon>Pseudomonadati</taxon>
        <taxon>Pseudomonadota</taxon>
        <taxon>Betaproteobacteria</taxon>
        <taxon>Burkholderiales</taxon>
        <taxon>Oxalobacteraceae</taxon>
        <taxon>Telluria group</taxon>
        <taxon>Massilia</taxon>
    </lineage>
</organism>
<feature type="domain" description="Response regulatory" evidence="8">
    <location>
        <begin position="823"/>
        <end position="939"/>
    </location>
</feature>
<dbReference type="Pfam" id="PF00072">
    <property type="entry name" value="Response_reg"/>
    <property type="match status" value="1"/>
</dbReference>
<dbReference type="PROSITE" id="PS50109">
    <property type="entry name" value="HIS_KIN"/>
    <property type="match status" value="1"/>
</dbReference>
<dbReference type="PANTHER" id="PTHR43047">
    <property type="entry name" value="TWO-COMPONENT HISTIDINE PROTEIN KINASE"/>
    <property type="match status" value="1"/>
</dbReference>
<evidence type="ECO:0000313" key="11">
    <source>
        <dbReference type="EMBL" id="MFC5458834.1"/>
    </source>
</evidence>
<dbReference type="PROSITE" id="PS50110">
    <property type="entry name" value="RESPONSE_REGULATORY"/>
    <property type="match status" value="1"/>
</dbReference>
<protein>
    <recommendedName>
        <fullName evidence="2">histidine kinase</fullName>
        <ecNumber evidence="2">2.7.13.3</ecNumber>
    </recommendedName>
</protein>
<evidence type="ECO:0000256" key="1">
    <source>
        <dbReference type="ARBA" id="ARBA00000085"/>
    </source>
</evidence>